<dbReference type="Proteomes" id="UP000292082">
    <property type="component" value="Unassembled WGS sequence"/>
</dbReference>
<gene>
    <name evidence="2" type="ORF">BD310DRAFT_491194</name>
</gene>
<dbReference type="EMBL" id="ML145521">
    <property type="protein sequence ID" value="TBU50966.1"/>
    <property type="molecule type" value="Genomic_DNA"/>
</dbReference>
<sequence length="149" mass="16636">MRPVHHPRRQSCVVRRQTLSDETQETPCPRPPQAGTAWAVNDRHDQRTGGLHSLDSDVSAPTRQYPAIMAAEVTERSTGRPLQSRLHQALPLPSVPLASIFASSVRSPPVHQTCCLPQCAHRRFHDTARPWARAPTSVLTTRHQQQLPP</sequence>
<proteinExistence type="predicted"/>
<evidence type="ECO:0000313" key="3">
    <source>
        <dbReference type="Proteomes" id="UP000292082"/>
    </source>
</evidence>
<accession>A0A4Q9PFC1</accession>
<feature type="region of interest" description="Disordered" evidence="1">
    <location>
        <begin position="17"/>
        <end position="60"/>
    </location>
</feature>
<evidence type="ECO:0000313" key="2">
    <source>
        <dbReference type="EMBL" id="TBU50966.1"/>
    </source>
</evidence>
<organism evidence="2 3">
    <name type="scientific">Dichomitus squalens</name>
    <dbReference type="NCBI Taxonomy" id="114155"/>
    <lineage>
        <taxon>Eukaryota</taxon>
        <taxon>Fungi</taxon>
        <taxon>Dikarya</taxon>
        <taxon>Basidiomycota</taxon>
        <taxon>Agaricomycotina</taxon>
        <taxon>Agaricomycetes</taxon>
        <taxon>Polyporales</taxon>
        <taxon>Polyporaceae</taxon>
        <taxon>Dichomitus</taxon>
    </lineage>
</organism>
<name>A0A4Q9PFC1_9APHY</name>
<reference evidence="2 3" key="1">
    <citation type="submission" date="2019-01" db="EMBL/GenBank/DDBJ databases">
        <title>Draft genome sequences of three monokaryotic isolates of the white-rot basidiomycete fungus Dichomitus squalens.</title>
        <authorList>
            <consortium name="DOE Joint Genome Institute"/>
            <person name="Lopez S.C."/>
            <person name="Andreopoulos B."/>
            <person name="Pangilinan J."/>
            <person name="Lipzen A."/>
            <person name="Riley R."/>
            <person name="Ahrendt S."/>
            <person name="Ng V."/>
            <person name="Barry K."/>
            <person name="Daum C."/>
            <person name="Grigoriev I.V."/>
            <person name="Hilden K.S."/>
            <person name="Makela M.R."/>
            <person name="de Vries R.P."/>
        </authorList>
    </citation>
    <scope>NUCLEOTIDE SEQUENCE [LARGE SCALE GENOMIC DNA]</scope>
    <source>
        <strain evidence="2 3">CBS 464.89</strain>
    </source>
</reference>
<dbReference type="AlphaFoldDB" id="A0A4Q9PFC1"/>
<evidence type="ECO:0000256" key="1">
    <source>
        <dbReference type="SAM" id="MobiDB-lite"/>
    </source>
</evidence>
<protein>
    <submittedName>
        <fullName evidence="2">Uncharacterized protein</fullName>
    </submittedName>
</protein>
<keyword evidence="3" id="KW-1185">Reference proteome</keyword>